<feature type="transmembrane region" description="Helical" evidence="1">
    <location>
        <begin position="40"/>
        <end position="59"/>
    </location>
</feature>
<accession>A0ABS9YBH1</accession>
<reference evidence="2" key="1">
    <citation type="submission" date="2022-03" db="EMBL/GenBank/DDBJ databases">
        <title>Streptomyces 7R015 and 7R016 isolated from Barleria lupulina in Thailand.</title>
        <authorList>
            <person name="Kanchanasin P."/>
            <person name="Phongsopitanun W."/>
            <person name="Tanasupawat S."/>
        </authorList>
    </citation>
    <scope>NUCLEOTIDE SEQUENCE</scope>
    <source>
        <strain evidence="2">7R015</strain>
    </source>
</reference>
<keyword evidence="3" id="KW-1185">Reference proteome</keyword>
<organism evidence="2 3">
    <name type="scientific">Streptomyces cylindrosporus</name>
    <dbReference type="NCBI Taxonomy" id="2927583"/>
    <lineage>
        <taxon>Bacteria</taxon>
        <taxon>Bacillati</taxon>
        <taxon>Actinomycetota</taxon>
        <taxon>Actinomycetes</taxon>
        <taxon>Kitasatosporales</taxon>
        <taxon>Streptomycetaceae</taxon>
        <taxon>Streptomyces</taxon>
    </lineage>
</organism>
<protein>
    <submittedName>
        <fullName evidence="2">Uncharacterized protein</fullName>
    </submittedName>
</protein>
<gene>
    <name evidence="2" type="ORF">MQP27_26085</name>
</gene>
<keyword evidence="1" id="KW-0472">Membrane</keyword>
<evidence type="ECO:0000313" key="3">
    <source>
        <dbReference type="Proteomes" id="UP001165269"/>
    </source>
</evidence>
<dbReference type="Proteomes" id="UP001165269">
    <property type="component" value="Unassembled WGS sequence"/>
</dbReference>
<comment type="caution">
    <text evidence="2">The sequence shown here is derived from an EMBL/GenBank/DDBJ whole genome shotgun (WGS) entry which is preliminary data.</text>
</comment>
<dbReference type="RefSeq" id="WP_242768028.1">
    <property type="nucleotide sequence ID" value="NZ_JALDAY010000008.1"/>
</dbReference>
<sequence length="60" mass="6089">MSTLVVLVVLLLGLVGLMAVGLLAYCVHRHPTLTQPLSVALAGSAVLITLVATIISTAGH</sequence>
<evidence type="ECO:0000256" key="1">
    <source>
        <dbReference type="SAM" id="Phobius"/>
    </source>
</evidence>
<name>A0ABS9YBH1_9ACTN</name>
<proteinExistence type="predicted"/>
<evidence type="ECO:0000313" key="2">
    <source>
        <dbReference type="EMBL" id="MCI3274565.1"/>
    </source>
</evidence>
<keyword evidence="1" id="KW-0812">Transmembrane</keyword>
<dbReference type="EMBL" id="JALDAY010000008">
    <property type="protein sequence ID" value="MCI3274565.1"/>
    <property type="molecule type" value="Genomic_DNA"/>
</dbReference>
<keyword evidence="1" id="KW-1133">Transmembrane helix</keyword>